<dbReference type="RefSeq" id="WP_185087802.1">
    <property type="nucleotide sequence ID" value="NZ_JACHJB010000003.1"/>
</dbReference>
<evidence type="ECO:0000313" key="3">
    <source>
        <dbReference type="Proteomes" id="UP000583800"/>
    </source>
</evidence>
<accession>A0A7X0C7W6</accession>
<dbReference type="Proteomes" id="UP000583800">
    <property type="component" value="Unassembled WGS sequence"/>
</dbReference>
<evidence type="ECO:0000256" key="1">
    <source>
        <dbReference type="SAM" id="SignalP"/>
    </source>
</evidence>
<reference evidence="2 3" key="1">
    <citation type="submission" date="2020-08" db="EMBL/GenBank/DDBJ databases">
        <title>Sequencing the genomes of 1000 actinobacteria strains.</title>
        <authorList>
            <person name="Klenk H.-P."/>
        </authorList>
    </citation>
    <scope>NUCLEOTIDE SEQUENCE [LARGE SCALE GENOMIC DNA]</scope>
    <source>
        <strain evidence="2 3">DSM 45913</strain>
    </source>
</reference>
<evidence type="ECO:0000313" key="2">
    <source>
        <dbReference type="EMBL" id="MBB6349927.1"/>
    </source>
</evidence>
<comment type="caution">
    <text evidence="2">The sequence shown here is derived from an EMBL/GenBank/DDBJ whole genome shotgun (WGS) entry which is preliminary data.</text>
</comment>
<feature type="signal peptide" evidence="1">
    <location>
        <begin position="1"/>
        <end position="24"/>
    </location>
</feature>
<dbReference type="EMBL" id="JACHJB010000003">
    <property type="protein sequence ID" value="MBB6349927.1"/>
    <property type="molecule type" value="Genomic_DNA"/>
</dbReference>
<keyword evidence="1" id="KW-0732">Signal</keyword>
<name>A0A7X0C7W6_9ACTN</name>
<proteinExistence type="predicted"/>
<protein>
    <submittedName>
        <fullName evidence="2">Uncharacterized protein</fullName>
    </submittedName>
</protein>
<sequence>MRTRVITALALALTFTASASVAHADPEAAANIVDVVVETSGFTAPASMPAGATTFRIQSPDPEGAYLGVLRAGPGVSLQQVIADLERAYDRANPEDALAAARKLAREVVMHGGAAVLPSTPVSYTTELTAGTYHLIDFKEVGRPGLAEKVRTLRVRPAPWRPSPPAAAAQITQYRAPDGTSRFEAPATIRSGRPVRVLNRSRQFNEAILMPVRPGTTREQVGAYFTAMDEGGQAPYPFTGRPVGLVPMSPGQSAVVRADLSPGTYALVTWLPDYRTGRGHAAQGMHEILTVE</sequence>
<feature type="chain" id="PRO_5031335565" evidence="1">
    <location>
        <begin position="25"/>
        <end position="292"/>
    </location>
</feature>
<keyword evidence="3" id="KW-1185">Reference proteome</keyword>
<gene>
    <name evidence="2" type="ORF">FHU36_006499</name>
</gene>
<organism evidence="2 3">
    <name type="scientific">Nonomuraea muscovyensis</name>
    <dbReference type="NCBI Taxonomy" id="1124761"/>
    <lineage>
        <taxon>Bacteria</taxon>
        <taxon>Bacillati</taxon>
        <taxon>Actinomycetota</taxon>
        <taxon>Actinomycetes</taxon>
        <taxon>Streptosporangiales</taxon>
        <taxon>Streptosporangiaceae</taxon>
        <taxon>Nonomuraea</taxon>
    </lineage>
</organism>
<dbReference type="AlphaFoldDB" id="A0A7X0C7W6"/>